<evidence type="ECO:0000256" key="5">
    <source>
        <dbReference type="ARBA" id="ARBA00023002"/>
    </source>
</evidence>
<evidence type="ECO:0000256" key="1">
    <source>
        <dbReference type="ARBA" id="ARBA00001970"/>
    </source>
</evidence>
<dbReference type="AlphaFoldDB" id="A0A9W8ZGI2"/>
<keyword evidence="11" id="KW-1185">Reference proteome</keyword>
<evidence type="ECO:0000256" key="2">
    <source>
        <dbReference type="ARBA" id="ARBA00022559"/>
    </source>
</evidence>
<comment type="cofactor">
    <cofactor evidence="1">
        <name>heme b</name>
        <dbReference type="ChEBI" id="CHEBI:60344"/>
    </cofactor>
</comment>
<evidence type="ECO:0000256" key="3">
    <source>
        <dbReference type="ARBA" id="ARBA00022617"/>
    </source>
</evidence>
<dbReference type="PANTHER" id="PTHR33577">
    <property type="entry name" value="STERIGMATOCYSTIN BIOSYNTHESIS PEROXIDASE STCC-RELATED"/>
    <property type="match status" value="1"/>
</dbReference>
<evidence type="ECO:0000256" key="4">
    <source>
        <dbReference type="ARBA" id="ARBA00022723"/>
    </source>
</evidence>
<dbReference type="PANTHER" id="PTHR33577:SF1">
    <property type="entry name" value="HEME HALOPEROXIDASE FAMILY PROFILE DOMAIN-CONTAINING PROTEIN"/>
    <property type="match status" value="1"/>
</dbReference>
<dbReference type="InterPro" id="IPR000028">
    <property type="entry name" value="Chloroperoxidase"/>
</dbReference>
<keyword evidence="5" id="KW-0560">Oxidoreductase</keyword>
<feature type="region of interest" description="Disordered" evidence="8">
    <location>
        <begin position="50"/>
        <end position="69"/>
    </location>
</feature>
<proteinExistence type="inferred from homology"/>
<name>A0A9W8ZGI2_9PLEO</name>
<dbReference type="SUPFAM" id="SSF47571">
    <property type="entry name" value="Cloroperoxidase"/>
    <property type="match status" value="1"/>
</dbReference>
<sequence>MKEPTRTHPFIIRHLYFSAIMRFSSASALLTIAPLVAAWPNVMEMDRALKKREEPAPRSPTFKSGRPNTGASGPALTFSALDQLVDVSSGSGHEFQSPRTGDIRGQCPGLNAAANHGFIPRNGLLTTADTVQGLGEAYSMSPDLALFLAVVSTALAGDPVSNRWSIGGKFTPTIPIFPATGIAGTHNQYEGDASIVRGDAYLNNGNVGVFQMRSWEHLYQLAEEYTLDEMAAQSDYVTRWSILNNPYYFSGAFSGMVAPAAHNFVVNFMSNHSAENPSGFLTRDVLKSFFAVSGDVPGQFVHNRGQERIPDNWYKRPFSNAYNIPEVLLDVQTNNAMYPGIVRIGGNTGTTNSFAGVDLTDLTGGAFNAGDLADGNKAACFLLQASMAGLPDISNPLLGAVGSVLGWATQQLGPLSSKFGCPQLATFDNQLFNQFPGASYKGSGNA</sequence>
<dbReference type="EMBL" id="JAPEVA010000040">
    <property type="protein sequence ID" value="KAJ4404727.1"/>
    <property type="molecule type" value="Genomic_DNA"/>
</dbReference>
<keyword evidence="2" id="KW-0575">Peroxidase</keyword>
<evidence type="ECO:0000256" key="8">
    <source>
        <dbReference type="SAM" id="MobiDB-lite"/>
    </source>
</evidence>
<evidence type="ECO:0000313" key="10">
    <source>
        <dbReference type="EMBL" id="KAJ4404727.1"/>
    </source>
</evidence>
<comment type="similarity">
    <text evidence="7">Belongs to the chloroperoxidase family.</text>
</comment>
<keyword evidence="6" id="KW-0408">Iron</keyword>
<dbReference type="PROSITE" id="PS51405">
    <property type="entry name" value="HEME_HALOPEROXIDASE"/>
    <property type="match status" value="1"/>
</dbReference>
<dbReference type="OrthoDB" id="407298at2759"/>
<evidence type="ECO:0000256" key="7">
    <source>
        <dbReference type="ARBA" id="ARBA00025795"/>
    </source>
</evidence>
<evidence type="ECO:0000256" key="6">
    <source>
        <dbReference type="ARBA" id="ARBA00023004"/>
    </source>
</evidence>
<comment type="caution">
    <text evidence="10">The sequence shown here is derived from an EMBL/GenBank/DDBJ whole genome shotgun (WGS) entry which is preliminary data.</text>
</comment>
<protein>
    <recommendedName>
        <fullName evidence="9">Heme haloperoxidase family profile domain-containing protein</fullName>
    </recommendedName>
</protein>
<feature type="domain" description="Heme haloperoxidase family profile" evidence="9">
    <location>
        <begin position="91"/>
        <end position="329"/>
    </location>
</feature>
<dbReference type="GO" id="GO:0046872">
    <property type="term" value="F:metal ion binding"/>
    <property type="evidence" value="ECO:0007669"/>
    <property type="project" value="UniProtKB-KW"/>
</dbReference>
<keyword evidence="3" id="KW-0349">Heme</keyword>
<dbReference type="Gene3D" id="1.10.489.10">
    <property type="entry name" value="Chloroperoxidase-like"/>
    <property type="match status" value="1"/>
</dbReference>
<evidence type="ECO:0000313" key="11">
    <source>
        <dbReference type="Proteomes" id="UP001140510"/>
    </source>
</evidence>
<organism evidence="10 11">
    <name type="scientific">Didymella pomorum</name>
    <dbReference type="NCBI Taxonomy" id="749634"/>
    <lineage>
        <taxon>Eukaryota</taxon>
        <taxon>Fungi</taxon>
        <taxon>Dikarya</taxon>
        <taxon>Ascomycota</taxon>
        <taxon>Pezizomycotina</taxon>
        <taxon>Dothideomycetes</taxon>
        <taxon>Pleosporomycetidae</taxon>
        <taxon>Pleosporales</taxon>
        <taxon>Pleosporineae</taxon>
        <taxon>Didymellaceae</taxon>
        <taxon>Didymella</taxon>
    </lineage>
</organism>
<reference evidence="10" key="1">
    <citation type="submission" date="2022-10" db="EMBL/GenBank/DDBJ databases">
        <title>Tapping the CABI collections for fungal endophytes: first genome assemblies for Collariella, Neodidymelliopsis, Ascochyta clinopodiicola, Didymella pomorum, Didymosphaeria variabile, Neocosmospora piperis and Neocucurbitaria cava.</title>
        <authorList>
            <person name="Hill R."/>
        </authorList>
    </citation>
    <scope>NUCLEOTIDE SEQUENCE</scope>
    <source>
        <strain evidence="10">IMI 355091</strain>
    </source>
</reference>
<accession>A0A9W8ZGI2</accession>
<dbReference type="Proteomes" id="UP001140510">
    <property type="component" value="Unassembled WGS sequence"/>
</dbReference>
<gene>
    <name evidence="10" type="ORF">N0V91_005675</name>
</gene>
<dbReference type="Pfam" id="PF01328">
    <property type="entry name" value="Peroxidase_2"/>
    <property type="match status" value="1"/>
</dbReference>
<dbReference type="InterPro" id="IPR036851">
    <property type="entry name" value="Chloroperoxidase-like_sf"/>
</dbReference>
<dbReference type="GO" id="GO:0004601">
    <property type="term" value="F:peroxidase activity"/>
    <property type="evidence" value="ECO:0007669"/>
    <property type="project" value="UniProtKB-KW"/>
</dbReference>
<keyword evidence="4" id="KW-0479">Metal-binding</keyword>
<evidence type="ECO:0000259" key="9">
    <source>
        <dbReference type="PROSITE" id="PS51405"/>
    </source>
</evidence>